<name>A0ACC0VMH4_9STRA</name>
<keyword evidence="2" id="KW-1185">Reference proteome</keyword>
<organism evidence="1 2">
    <name type="scientific">Peronosclerospora sorghi</name>
    <dbReference type="NCBI Taxonomy" id="230839"/>
    <lineage>
        <taxon>Eukaryota</taxon>
        <taxon>Sar</taxon>
        <taxon>Stramenopiles</taxon>
        <taxon>Oomycota</taxon>
        <taxon>Peronosporomycetes</taxon>
        <taxon>Peronosporales</taxon>
        <taxon>Peronosporaceae</taxon>
        <taxon>Peronosclerospora</taxon>
    </lineage>
</organism>
<reference evidence="1 2" key="1">
    <citation type="journal article" date="2022" name="bioRxiv">
        <title>The genome of the oomycete Peronosclerospora sorghi, a cosmopolitan pathogen of maize and sorghum, is inflated with dispersed pseudogenes.</title>
        <authorList>
            <person name="Fletcher K."/>
            <person name="Martin F."/>
            <person name="Isakeit T."/>
            <person name="Cavanaugh K."/>
            <person name="Magill C."/>
            <person name="Michelmore R."/>
        </authorList>
    </citation>
    <scope>NUCLEOTIDE SEQUENCE [LARGE SCALE GENOMIC DNA]</scope>
    <source>
        <strain evidence="1">P6</strain>
    </source>
</reference>
<evidence type="ECO:0000313" key="2">
    <source>
        <dbReference type="Proteomes" id="UP001163321"/>
    </source>
</evidence>
<gene>
    <name evidence="1" type="ORF">PsorP6_003319</name>
</gene>
<evidence type="ECO:0000313" key="1">
    <source>
        <dbReference type="EMBL" id="KAI9907659.1"/>
    </source>
</evidence>
<dbReference type="EMBL" id="CM047587">
    <property type="protein sequence ID" value="KAI9907659.1"/>
    <property type="molecule type" value="Genomic_DNA"/>
</dbReference>
<sequence>MNADVRFGELQGVDLVLDQWERYSIFHEAIRWTMKSMEVTRGSSVNNCDDDGVLSVMVKADLCVRFSRRTIEKVFPHLLGDEVLTQLLIGLEVTYPCINHFCFSKNGKIEWYAVDVDFVGALFDVLKTPELVARVMSNAQIVKSHMICAERNDQELAAKDVSIESYKSSSIRSVQNTVEDNDNLFGEPTSTPASSRGVQDRLDLAYILTQ</sequence>
<accession>A0ACC0VMH4</accession>
<comment type="caution">
    <text evidence="1">The sequence shown here is derived from an EMBL/GenBank/DDBJ whole genome shotgun (WGS) entry which is preliminary data.</text>
</comment>
<proteinExistence type="predicted"/>
<protein>
    <submittedName>
        <fullName evidence="1">Uncharacterized protein</fullName>
    </submittedName>
</protein>
<dbReference type="Proteomes" id="UP001163321">
    <property type="component" value="Chromosome 8"/>
</dbReference>